<accession>A0A0K2V129</accession>
<sequence length="59" mass="6804">MRNTVAIQTNTNKRQYHRRLFFQKGLDGSSFITVESRNPLSSPISTFSSILASFMINYM</sequence>
<reference evidence="1" key="1">
    <citation type="submission" date="2014-05" db="EMBL/GenBank/DDBJ databases">
        <authorList>
            <person name="Chronopoulou M."/>
        </authorList>
    </citation>
    <scope>NUCLEOTIDE SEQUENCE</scope>
    <source>
        <tissue evidence="1">Whole organism</tissue>
    </source>
</reference>
<evidence type="ECO:0000313" key="1">
    <source>
        <dbReference type="EMBL" id="CDW44218.1"/>
    </source>
</evidence>
<proteinExistence type="predicted"/>
<dbReference type="EMBL" id="HACA01026857">
    <property type="protein sequence ID" value="CDW44218.1"/>
    <property type="molecule type" value="Transcribed_RNA"/>
</dbReference>
<name>A0A0K2V129_LEPSM</name>
<dbReference type="AlphaFoldDB" id="A0A0K2V129"/>
<protein>
    <submittedName>
        <fullName evidence="1">Uncharacterized protein</fullName>
    </submittedName>
</protein>
<organism evidence="1">
    <name type="scientific">Lepeophtheirus salmonis</name>
    <name type="common">Salmon louse</name>
    <name type="synonym">Caligus salmonis</name>
    <dbReference type="NCBI Taxonomy" id="72036"/>
    <lineage>
        <taxon>Eukaryota</taxon>
        <taxon>Metazoa</taxon>
        <taxon>Ecdysozoa</taxon>
        <taxon>Arthropoda</taxon>
        <taxon>Crustacea</taxon>
        <taxon>Multicrustacea</taxon>
        <taxon>Hexanauplia</taxon>
        <taxon>Copepoda</taxon>
        <taxon>Siphonostomatoida</taxon>
        <taxon>Caligidae</taxon>
        <taxon>Lepeophtheirus</taxon>
    </lineage>
</organism>